<evidence type="ECO:0000313" key="4">
    <source>
        <dbReference type="Proteomes" id="UP001188597"/>
    </source>
</evidence>
<dbReference type="AlphaFoldDB" id="A0AA88VVC7"/>
<evidence type="ECO:0000313" key="3">
    <source>
        <dbReference type="EMBL" id="KAK3016181.1"/>
    </source>
</evidence>
<dbReference type="InterPro" id="IPR029058">
    <property type="entry name" value="AB_hydrolase_fold"/>
</dbReference>
<comment type="caution">
    <text evidence="3">The sequence shown here is derived from an EMBL/GenBank/DDBJ whole genome shotgun (WGS) entry which is preliminary data.</text>
</comment>
<protein>
    <recommendedName>
        <fullName evidence="2">Dienelactone hydrolase domain-containing protein</fullName>
    </recommendedName>
</protein>
<keyword evidence="1" id="KW-0472">Membrane</keyword>
<evidence type="ECO:0000259" key="2">
    <source>
        <dbReference type="Pfam" id="PF01738"/>
    </source>
</evidence>
<sequence>MSGPQCCENPPNLDSASGVGSVEELGGLKTYVTGPHDSKRAILLIHDAFGYEAPLLRIYLYFSLTVLLILSQKRKLADKVAALGFLVVVPDFLYSDPFDVDNPQFDREAWLKAHPMV</sequence>
<feature type="domain" description="Dienelactone hydrolase" evidence="2">
    <location>
        <begin position="29"/>
        <end position="111"/>
    </location>
</feature>
<name>A0AA88VVC7_9ASTE</name>
<keyword evidence="1" id="KW-0812">Transmembrane</keyword>
<dbReference type="GO" id="GO:0016787">
    <property type="term" value="F:hydrolase activity"/>
    <property type="evidence" value="ECO:0007669"/>
    <property type="project" value="InterPro"/>
</dbReference>
<feature type="transmembrane region" description="Helical" evidence="1">
    <location>
        <begin position="53"/>
        <end position="70"/>
    </location>
</feature>
<dbReference type="Gene3D" id="3.40.50.1820">
    <property type="entry name" value="alpha/beta hydrolase"/>
    <property type="match status" value="1"/>
</dbReference>
<dbReference type="InterPro" id="IPR002925">
    <property type="entry name" value="Dienelactn_hydro"/>
</dbReference>
<keyword evidence="4" id="KW-1185">Reference proteome</keyword>
<keyword evidence="1" id="KW-1133">Transmembrane helix</keyword>
<accession>A0AA88VVC7</accession>
<reference evidence="3" key="1">
    <citation type="submission" date="2022-12" db="EMBL/GenBank/DDBJ databases">
        <title>Draft genome assemblies for two species of Escallonia (Escalloniales).</title>
        <authorList>
            <person name="Chanderbali A."/>
            <person name="Dervinis C."/>
            <person name="Anghel I."/>
            <person name="Soltis D."/>
            <person name="Soltis P."/>
            <person name="Zapata F."/>
        </authorList>
    </citation>
    <scope>NUCLEOTIDE SEQUENCE</scope>
    <source>
        <strain evidence="3">UCBG64.0493</strain>
        <tissue evidence="3">Leaf</tissue>
    </source>
</reference>
<dbReference type="Pfam" id="PF01738">
    <property type="entry name" value="DLH"/>
    <property type="match status" value="1"/>
</dbReference>
<gene>
    <name evidence="3" type="ORF">RJ639_007021</name>
</gene>
<evidence type="ECO:0000256" key="1">
    <source>
        <dbReference type="SAM" id="Phobius"/>
    </source>
</evidence>
<organism evidence="3 4">
    <name type="scientific">Escallonia herrerae</name>
    <dbReference type="NCBI Taxonomy" id="1293975"/>
    <lineage>
        <taxon>Eukaryota</taxon>
        <taxon>Viridiplantae</taxon>
        <taxon>Streptophyta</taxon>
        <taxon>Embryophyta</taxon>
        <taxon>Tracheophyta</taxon>
        <taxon>Spermatophyta</taxon>
        <taxon>Magnoliopsida</taxon>
        <taxon>eudicotyledons</taxon>
        <taxon>Gunneridae</taxon>
        <taxon>Pentapetalae</taxon>
        <taxon>asterids</taxon>
        <taxon>campanulids</taxon>
        <taxon>Escalloniales</taxon>
        <taxon>Escalloniaceae</taxon>
        <taxon>Escallonia</taxon>
    </lineage>
</organism>
<dbReference type="EMBL" id="JAVXUP010001082">
    <property type="protein sequence ID" value="KAK3016181.1"/>
    <property type="molecule type" value="Genomic_DNA"/>
</dbReference>
<proteinExistence type="predicted"/>
<dbReference type="Proteomes" id="UP001188597">
    <property type="component" value="Unassembled WGS sequence"/>
</dbReference>
<dbReference type="PANTHER" id="PTHR17630">
    <property type="entry name" value="DIENELACTONE HYDROLASE"/>
    <property type="match status" value="1"/>
</dbReference>
<dbReference type="PANTHER" id="PTHR17630:SF52">
    <property type="entry name" value="ENDO-1,3-1,4-BETA-D-GLUCANASE-LIKE PROTEIN"/>
    <property type="match status" value="1"/>
</dbReference>